<keyword evidence="3" id="KW-0847">Vitamin C</keyword>
<dbReference type="GeneID" id="106169502"/>
<dbReference type="SMART" id="SM00702">
    <property type="entry name" value="P4Hc"/>
    <property type="match status" value="1"/>
</dbReference>
<dbReference type="Pfam" id="PF13640">
    <property type="entry name" value="2OG-FeII_Oxy_3"/>
    <property type="match status" value="1"/>
</dbReference>
<dbReference type="OMA" id="TESECNH"/>
<gene>
    <name evidence="9" type="primary">LOC106169502</name>
</gene>
<dbReference type="Gene3D" id="2.60.120.620">
    <property type="entry name" value="q2cbj1_9rhob like domain"/>
    <property type="match status" value="1"/>
</dbReference>
<keyword evidence="5" id="KW-0560">Oxidoreductase</keyword>
<evidence type="ECO:0000313" key="8">
    <source>
        <dbReference type="Proteomes" id="UP000085678"/>
    </source>
</evidence>
<dbReference type="RefSeq" id="XP_013404418.1">
    <property type="nucleotide sequence ID" value="XM_013548964.1"/>
</dbReference>
<dbReference type="InterPro" id="IPR006620">
    <property type="entry name" value="Pro_4_hyd_alph"/>
</dbReference>
<evidence type="ECO:0000256" key="6">
    <source>
        <dbReference type="ARBA" id="ARBA00023004"/>
    </source>
</evidence>
<evidence type="ECO:0000256" key="1">
    <source>
        <dbReference type="ARBA" id="ARBA00001961"/>
    </source>
</evidence>
<dbReference type="PROSITE" id="PS51471">
    <property type="entry name" value="FE2OG_OXY"/>
    <property type="match status" value="1"/>
</dbReference>
<feature type="domain" description="Fe2OG dioxygenase" evidence="7">
    <location>
        <begin position="142"/>
        <end position="287"/>
    </location>
</feature>
<keyword evidence="2" id="KW-0479">Metal-binding</keyword>
<protein>
    <submittedName>
        <fullName evidence="9">Uncharacterized protein LOC106169502</fullName>
    </submittedName>
</protein>
<dbReference type="InterPro" id="IPR044862">
    <property type="entry name" value="Pro_4_hyd_alph_FE2OG_OXY"/>
</dbReference>
<dbReference type="GO" id="GO:0005506">
    <property type="term" value="F:iron ion binding"/>
    <property type="evidence" value="ECO:0007669"/>
    <property type="project" value="InterPro"/>
</dbReference>
<sequence length="308" mass="35586">MSEEVFIPKEEENVYQKGEDENFLTNMKLKVASDDFKPRSLTRSEILDFGSEGFLLHGILSQQECQEYIQEFENEGFGAIPELVKNNYRSCERLLVQSSALASHLWDTIKTHVEEIEIHGDPHQQHIHGIKQALQGHWKPYGLNELFRICKYQPGGHFAPHFDGHFVSSSEKRSMKTFMIYLNDDFTGGTTNFVDESQQLHMDSSGKYCAEEKNVIHRVQPETGMAIIFNHHRLHEGERIKSGVKYIMRTDIMYHRVEKMAASKQDEMAIQLLQEAERLEAQGKCTEAAELYRKAFKLSPDIEDSFKP</sequence>
<evidence type="ECO:0000256" key="2">
    <source>
        <dbReference type="ARBA" id="ARBA00022723"/>
    </source>
</evidence>
<keyword evidence="8" id="KW-1185">Reference proteome</keyword>
<dbReference type="InParanoid" id="A0A1S3J2E4"/>
<evidence type="ECO:0000256" key="3">
    <source>
        <dbReference type="ARBA" id="ARBA00022896"/>
    </source>
</evidence>
<dbReference type="KEGG" id="lak:106169502"/>
<evidence type="ECO:0000256" key="5">
    <source>
        <dbReference type="ARBA" id="ARBA00023002"/>
    </source>
</evidence>
<organism evidence="8 9">
    <name type="scientific">Lingula anatina</name>
    <name type="common">Brachiopod</name>
    <name type="synonym">Lingula unguis</name>
    <dbReference type="NCBI Taxonomy" id="7574"/>
    <lineage>
        <taxon>Eukaryota</taxon>
        <taxon>Metazoa</taxon>
        <taxon>Spiralia</taxon>
        <taxon>Lophotrochozoa</taxon>
        <taxon>Brachiopoda</taxon>
        <taxon>Linguliformea</taxon>
        <taxon>Lingulata</taxon>
        <taxon>Lingulida</taxon>
        <taxon>Linguloidea</taxon>
        <taxon>Lingulidae</taxon>
        <taxon>Lingula</taxon>
    </lineage>
</organism>
<dbReference type="InterPro" id="IPR005123">
    <property type="entry name" value="Oxoglu/Fe-dep_dioxygenase_dom"/>
</dbReference>
<proteinExistence type="predicted"/>
<keyword evidence="6" id="KW-0408">Iron</keyword>
<dbReference type="GO" id="GO:0004656">
    <property type="term" value="F:procollagen-proline 4-dioxygenase activity"/>
    <property type="evidence" value="ECO:0007669"/>
    <property type="project" value="TreeGrafter"/>
</dbReference>
<evidence type="ECO:0000256" key="4">
    <source>
        <dbReference type="ARBA" id="ARBA00022964"/>
    </source>
</evidence>
<dbReference type="GO" id="GO:0031418">
    <property type="term" value="F:L-ascorbic acid binding"/>
    <property type="evidence" value="ECO:0007669"/>
    <property type="project" value="UniProtKB-KW"/>
</dbReference>
<dbReference type="OrthoDB" id="69177at2759"/>
<dbReference type="GO" id="GO:0005783">
    <property type="term" value="C:endoplasmic reticulum"/>
    <property type="evidence" value="ECO:0007669"/>
    <property type="project" value="TreeGrafter"/>
</dbReference>
<dbReference type="PANTHER" id="PTHR10869:SF236">
    <property type="entry name" value="PROLYL 4-HYDROXYLASE ALPHA SUBUNIT DOMAIN-CONTAINING PROTEIN"/>
    <property type="match status" value="1"/>
</dbReference>
<reference evidence="9" key="1">
    <citation type="submission" date="2025-08" db="UniProtKB">
        <authorList>
            <consortium name="RefSeq"/>
        </authorList>
    </citation>
    <scope>IDENTIFICATION</scope>
    <source>
        <tissue evidence="9">Gonads</tissue>
    </source>
</reference>
<comment type="cofactor">
    <cofactor evidence="1">
        <name>L-ascorbate</name>
        <dbReference type="ChEBI" id="CHEBI:38290"/>
    </cofactor>
</comment>
<dbReference type="InterPro" id="IPR045054">
    <property type="entry name" value="P4HA-like"/>
</dbReference>
<evidence type="ECO:0000259" key="7">
    <source>
        <dbReference type="PROSITE" id="PS51471"/>
    </source>
</evidence>
<accession>A0A1S3J2E4</accession>
<keyword evidence="4" id="KW-0223">Dioxygenase</keyword>
<name>A0A1S3J2E4_LINAN</name>
<dbReference type="PANTHER" id="PTHR10869">
    <property type="entry name" value="PROLYL 4-HYDROXYLASE ALPHA SUBUNIT"/>
    <property type="match status" value="1"/>
</dbReference>
<dbReference type="AlphaFoldDB" id="A0A1S3J2E4"/>
<evidence type="ECO:0000313" key="9">
    <source>
        <dbReference type="RefSeq" id="XP_013404418.1"/>
    </source>
</evidence>
<dbReference type="Proteomes" id="UP000085678">
    <property type="component" value="Unplaced"/>
</dbReference>